<dbReference type="Gene3D" id="3.40.50.300">
    <property type="entry name" value="P-loop containing nucleotide triphosphate hydrolases"/>
    <property type="match status" value="1"/>
</dbReference>
<organism evidence="2 3">
    <name type="scientific">Fusarium duplospermum</name>
    <dbReference type="NCBI Taxonomy" id="1325734"/>
    <lineage>
        <taxon>Eukaryota</taxon>
        <taxon>Fungi</taxon>
        <taxon>Dikarya</taxon>
        <taxon>Ascomycota</taxon>
        <taxon>Pezizomycotina</taxon>
        <taxon>Sordariomycetes</taxon>
        <taxon>Hypocreomycetidae</taxon>
        <taxon>Hypocreales</taxon>
        <taxon>Nectriaceae</taxon>
        <taxon>Fusarium</taxon>
        <taxon>Fusarium solani species complex</taxon>
    </lineage>
</organism>
<protein>
    <recommendedName>
        <fullName evidence="1">DUF7779 domain-containing protein</fullName>
    </recommendedName>
</protein>
<evidence type="ECO:0000259" key="1">
    <source>
        <dbReference type="Pfam" id="PF25000"/>
    </source>
</evidence>
<dbReference type="SUPFAM" id="SSF52540">
    <property type="entry name" value="P-loop containing nucleoside triphosphate hydrolases"/>
    <property type="match status" value="1"/>
</dbReference>
<dbReference type="EMBL" id="NKCI01000043">
    <property type="protein sequence ID" value="RSL62680.1"/>
    <property type="molecule type" value="Genomic_DNA"/>
</dbReference>
<dbReference type="STRING" id="1325734.A0A428QBW0"/>
<dbReference type="InterPro" id="IPR027417">
    <property type="entry name" value="P-loop_NTPase"/>
</dbReference>
<accession>A0A428QBW0</accession>
<evidence type="ECO:0000313" key="3">
    <source>
        <dbReference type="Proteomes" id="UP000288168"/>
    </source>
</evidence>
<evidence type="ECO:0000313" key="2">
    <source>
        <dbReference type="EMBL" id="RSL62680.1"/>
    </source>
</evidence>
<gene>
    <name evidence="2" type="ORF">CEP54_005630</name>
</gene>
<dbReference type="AlphaFoldDB" id="A0A428QBW0"/>
<dbReference type="Proteomes" id="UP000288168">
    <property type="component" value="Unassembled WGS sequence"/>
</dbReference>
<sequence>MDENEKQRGIDPLFQLLLCFQCQRVPLDLINRACVPKSSWSATGEIEQIQPHEGGVPRWLIDYRETHQPLFDHNDGTAAACLDGLQLVKDCGVWYLEIQSTDSFEADEDEQSQQTYASQCIRIFNHAFPCRNTEVLGEEVAASLIPLAKAFLLPLLASVSEKDIQDWLLPKERSVEFTVSLFGCLQHILTLLGLDSPLNPTAFPRKMLNVLSPSTAEYREAEPCLKIFLAMVETVSSSSVETFEGSILNSDGDLDERPNAWKGLSLGMLLSSQNLKRQRSRYLSNAITRVSTQWRPKSETSPSPMEYLVSIELLSHAQLEAITLPDSLSIELSILRGLLLSRMQYHQEASRALYAILPSAISHWGLASFQVGIVGAESASCYNMLRKEDVANTIATRCLAARRTPELTSRQDWFYLSLHLVDSLIGRGRYAEAEPVIQHILSQPLIAPIIHMMACLRLSKISRRAPGEFKTVFESHHALQEGIGVFRQVPSALQEEFLEEFACILSAKGSAQKSLEAQKVLVDGVNGLLGQMLSRKGPAQERYARAQLDFSQHFRQQENYDGMSEDEISPELPAPSVDDDPCMQESIGSHVIDDTIPIATQKVFSITYERDDDFVPVPTVFELTHDPLLDDNIHIYSIYGQAGIGKSSFVADFARKSRYHYSFILWIKDAPLEEILAYLSTVAAQLGLKNANSSMPIPPEQALEQMFRWLTHPRNTSSRVPWLIVFDGIESEEILRQLWPTRGRFGTILVITRRRPRFLNRFNGDTPRYIEVEGLWAPAHTIEWAYRHMNVRRPTLSNRKLPSRKDMVSLLELLQYHPAAIKQATSLISRHDIGIGDFITAFEKVRDSIKKPLVSQILLEPNHSIQLIIIWLITPMDNEPLMNLISLLDSLDVPESLLWPNASFPWVDGYPRDVSEFEDMRNQLLESSLIWRVGGQRRISTSPALQAILKDRMDEAGLLRACCGALFLLCRAWPCKFEDSTFIAYMTPTLTECCNLQRHASELHHSLRRLYSSPRSLRVASQVLDALLDISCKDFSLVKVNLGLSLLLNDQPEAAEKVLEQAQLQDSATGLGDDVSNSQRTLGLFLGPAIAKLSQNKPEESLQLALNNLGKLPATSSEKNKAAIGFHLVASGSYGRLSEFDLAQ</sequence>
<reference evidence="2 3" key="1">
    <citation type="submission" date="2017-06" db="EMBL/GenBank/DDBJ databases">
        <title>Comparative genomic analysis of Ambrosia Fusariam Clade fungi.</title>
        <authorList>
            <person name="Stajich J.E."/>
            <person name="Carrillo J."/>
            <person name="Kijimoto T."/>
            <person name="Eskalen A."/>
            <person name="O'Donnell K."/>
            <person name="Kasson M."/>
        </authorList>
    </citation>
    <scope>NUCLEOTIDE SEQUENCE [LARGE SCALE GENOMIC DNA]</scope>
    <source>
        <strain evidence="2 3">NRRL62584</strain>
    </source>
</reference>
<dbReference type="InterPro" id="IPR056681">
    <property type="entry name" value="DUF7779"/>
</dbReference>
<comment type="caution">
    <text evidence="2">The sequence shown here is derived from an EMBL/GenBank/DDBJ whole genome shotgun (WGS) entry which is preliminary data.</text>
</comment>
<dbReference type="Pfam" id="PF25000">
    <property type="entry name" value="DUF7779"/>
    <property type="match status" value="1"/>
</dbReference>
<proteinExistence type="predicted"/>
<feature type="domain" description="DUF7779" evidence="1">
    <location>
        <begin position="880"/>
        <end position="956"/>
    </location>
</feature>
<dbReference type="OrthoDB" id="5103233at2759"/>
<keyword evidence="3" id="KW-1185">Reference proteome</keyword>
<name>A0A428QBW0_9HYPO</name>